<proteinExistence type="inferred from homology"/>
<dbReference type="EMBL" id="CP081150">
    <property type="protein sequence ID" value="QZA76726.1"/>
    <property type="molecule type" value="Genomic_DNA"/>
</dbReference>
<dbReference type="InterPro" id="IPR037143">
    <property type="entry name" value="4-PPantetheinyl_Trfase_dom_sf"/>
</dbReference>
<feature type="domain" description="4'-phosphopantetheinyl transferase" evidence="3">
    <location>
        <begin position="100"/>
        <end position="175"/>
    </location>
</feature>
<dbReference type="PANTHER" id="PTHR12215">
    <property type="entry name" value="PHOSPHOPANTETHEINE TRANSFERASE"/>
    <property type="match status" value="1"/>
</dbReference>
<protein>
    <submittedName>
        <fullName evidence="4">4'-phosphopantetheinyl transferase superfamily protein</fullName>
    </submittedName>
</protein>
<gene>
    <name evidence="4" type="ORF">K4H28_10355</name>
</gene>
<dbReference type="SUPFAM" id="SSF56214">
    <property type="entry name" value="4'-phosphopantetheinyl transferase"/>
    <property type="match status" value="2"/>
</dbReference>
<organism evidence="4 5">
    <name type="scientific">Deefgea tanakiae</name>
    <dbReference type="NCBI Taxonomy" id="2865840"/>
    <lineage>
        <taxon>Bacteria</taxon>
        <taxon>Pseudomonadati</taxon>
        <taxon>Pseudomonadota</taxon>
        <taxon>Betaproteobacteria</taxon>
        <taxon>Neisseriales</taxon>
        <taxon>Chitinibacteraceae</taxon>
        <taxon>Deefgea</taxon>
    </lineage>
</organism>
<dbReference type="Proteomes" id="UP000825679">
    <property type="component" value="Chromosome"/>
</dbReference>
<evidence type="ECO:0000313" key="5">
    <source>
        <dbReference type="Proteomes" id="UP000825679"/>
    </source>
</evidence>
<name>A0ABX8Z2B9_9NEIS</name>
<dbReference type="PANTHER" id="PTHR12215:SF10">
    <property type="entry name" value="L-AMINOADIPATE-SEMIALDEHYDE DEHYDROGENASE-PHOSPHOPANTETHEINYL TRANSFERASE"/>
    <property type="match status" value="1"/>
</dbReference>
<dbReference type="InterPro" id="IPR050559">
    <property type="entry name" value="P-Pant_transferase_sf"/>
</dbReference>
<dbReference type="Gene3D" id="3.90.470.20">
    <property type="entry name" value="4'-phosphopantetheinyl transferase domain"/>
    <property type="match status" value="2"/>
</dbReference>
<dbReference type="GO" id="GO:0016740">
    <property type="term" value="F:transferase activity"/>
    <property type="evidence" value="ECO:0007669"/>
    <property type="project" value="UniProtKB-KW"/>
</dbReference>
<keyword evidence="2 4" id="KW-0808">Transferase</keyword>
<dbReference type="InterPro" id="IPR008278">
    <property type="entry name" value="4-PPantetheinyl_Trfase_dom"/>
</dbReference>
<sequence>MLASYFGLAQISPSADFSATLACLDPFQQQRLDAIQNPQRRAQFLSARQLAQQLLQTSQTESTLSQHENGRPWAPAWSHPAGLSWSHGAQFCAAALGQGRVGIDIETIRPRKQLMAIAESYFDPRESAWLASLAGEAQLRAFFMLWVAKEALLKAFGTGLVGGLQRFVVRQTAVGWCCDSPEDFDWSLSIWEVSPNVLLALASDVKQEWICHGEQQPWQLILKV</sequence>
<comment type="similarity">
    <text evidence="1">Belongs to the P-Pant transferase superfamily. Gsp/Sfp/HetI/AcpT family.</text>
</comment>
<accession>A0ABX8Z2B9</accession>
<evidence type="ECO:0000313" key="4">
    <source>
        <dbReference type="EMBL" id="QZA76726.1"/>
    </source>
</evidence>
<dbReference type="RefSeq" id="WP_221005129.1">
    <property type="nucleotide sequence ID" value="NZ_CP081150.1"/>
</dbReference>
<reference evidence="4 5" key="1">
    <citation type="submission" date="2021-08" db="EMBL/GenBank/DDBJ databases">
        <title>complete genome sequencing of Deefgea sp. D25.</title>
        <authorList>
            <person name="Bae J.-W."/>
            <person name="Gim D.-H."/>
        </authorList>
    </citation>
    <scope>NUCLEOTIDE SEQUENCE [LARGE SCALE GENOMIC DNA]</scope>
    <source>
        <strain evidence="4 5">D25</strain>
    </source>
</reference>
<evidence type="ECO:0000256" key="2">
    <source>
        <dbReference type="ARBA" id="ARBA00022679"/>
    </source>
</evidence>
<evidence type="ECO:0000259" key="3">
    <source>
        <dbReference type="Pfam" id="PF01648"/>
    </source>
</evidence>
<evidence type="ECO:0000256" key="1">
    <source>
        <dbReference type="ARBA" id="ARBA00010990"/>
    </source>
</evidence>
<dbReference type="Pfam" id="PF01648">
    <property type="entry name" value="ACPS"/>
    <property type="match status" value="1"/>
</dbReference>
<keyword evidence="5" id="KW-1185">Reference proteome</keyword>